<name>A0A1X0YEK4_9BACT</name>
<feature type="domain" description="Major facilitator superfamily (MFS) profile" evidence="7">
    <location>
        <begin position="23"/>
        <end position="418"/>
    </location>
</feature>
<feature type="transmembrane region" description="Helical" evidence="6">
    <location>
        <begin position="61"/>
        <end position="79"/>
    </location>
</feature>
<sequence>MNGPAAKTRLWRAWCLYDWGNSAFATVILTAVFPVYFVSLIPPGGVHIPGLTSPLAASALWGYLVSGSLLLVALCAPQLGHWADRRGYHLALLRLCALGGAAACLLLALPAASAWLPAALFFALANLAFAGGNIFYNAYLPILAAPDEMDRLSSRGYALGYLGGGLALLLVFGLIQGSQLLGLPDKAAAGRLGFALTGLWWAGFALPALLHLPATPARPAEGRGSYLATFRELRRHSDLFRFLLAFLCYNDGVQTVIVVSAVFARQELGLSQGSILGCFLMIQFLALPGTLLCGRLAERFGTRRTLLFAIGAFLGVVCWAYFMTRGWEFWALGVIVAAILGGIQALSRSLFGSLVPAGKNAEFFGFFAISNKFAAILGPFLFALINQLTGSTRNAIIALSVLFILGGWLLSRVDIERGRKLAREEGSDQAG</sequence>
<evidence type="ECO:0000256" key="2">
    <source>
        <dbReference type="ARBA" id="ARBA00022448"/>
    </source>
</evidence>
<dbReference type="PANTHER" id="PTHR23519:SF1">
    <property type="entry name" value="AUTOPHAGY-RELATED PROTEIN 22"/>
    <property type="match status" value="1"/>
</dbReference>
<organism evidence="8 9">
    <name type="scientific">Geothermobacter hydrogeniphilus</name>
    <dbReference type="NCBI Taxonomy" id="1969733"/>
    <lineage>
        <taxon>Bacteria</taxon>
        <taxon>Pseudomonadati</taxon>
        <taxon>Thermodesulfobacteriota</taxon>
        <taxon>Desulfuromonadia</taxon>
        <taxon>Desulfuromonadales</taxon>
        <taxon>Geothermobacteraceae</taxon>
        <taxon>Geothermobacter</taxon>
    </lineage>
</organism>
<keyword evidence="2" id="KW-0813">Transport</keyword>
<feature type="transmembrane region" description="Helical" evidence="6">
    <location>
        <begin position="115"/>
        <end position="136"/>
    </location>
</feature>
<reference evidence="8 9" key="1">
    <citation type="submission" date="2017-03" db="EMBL/GenBank/DDBJ databases">
        <title>Genome sequence of Geothermobacter sp. EPR-M, Deep-Sea Iron Reducer.</title>
        <authorList>
            <person name="Tully B."/>
            <person name="Savalia P."/>
            <person name="Abuyen K."/>
            <person name="Baughan C."/>
            <person name="Romero E."/>
            <person name="Ronkowski C."/>
            <person name="Torres B."/>
            <person name="Tremblay J."/>
            <person name="Trujillo A."/>
            <person name="Tyler M."/>
            <person name="Perez-Rodriguez I."/>
            <person name="Amend J."/>
        </authorList>
    </citation>
    <scope>NUCLEOTIDE SEQUENCE [LARGE SCALE GENOMIC DNA]</scope>
    <source>
        <strain evidence="8 9">EPR-M</strain>
    </source>
</reference>
<gene>
    <name evidence="8" type="ORF">B5V00_00685</name>
</gene>
<feature type="transmembrane region" description="Helical" evidence="6">
    <location>
        <begin position="188"/>
        <end position="210"/>
    </location>
</feature>
<evidence type="ECO:0000256" key="5">
    <source>
        <dbReference type="ARBA" id="ARBA00023136"/>
    </source>
</evidence>
<evidence type="ECO:0000256" key="1">
    <source>
        <dbReference type="ARBA" id="ARBA00004127"/>
    </source>
</evidence>
<feature type="transmembrane region" description="Helical" evidence="6">
    <location>
        <begin position="157"/>
        <end position="176"/>
    </location>
</feature>
<dbReference type="GO" id="GO:0022857">
    <property type="term" value="F:transmembrane transporter activity"/>
    <property type="evidence" value="ECO:0007669"/>
    <property type="project" value="InterPro"/>
</dbReference>
<accession>A0A1X0YEK4</accession>
<evidence type="ECO:0000256" key="3">
    <source>
        <dbReference type="ARBA" id="ARBA00022692"/>
    </source>
</evidence>
<feature type="transmembrane region" description="Helical" evidence="6">
    <location>
        <begin position="270"/>
        <end position="293"/>
    </location>
</feature>
<feature type="transmembrane region" description="Helical" evidence="6">
    <location>
        <begin position="21"/>
        <end position="41"/>
    </location>
</feature>
<dbReference type="PANTHER" id="PTHR23519">
    <property type="entry name" value="AUTOPHAGY-RELATED PROTEIN 22"/>
    <property type="match status" value="1"/>
</dbReference>
<feature type="transmembrane region" description="Helical" evidence="6">
    <location>
        <begin position="305"/>
        <end position="323"/>
    </location>
</feature>
<dbReference type="EMBL" id="NAAD01000001">
    <property type="protein sequence ID" value="ORJ63414.1"/>
    <property type="molecule type" value="Genomic_DNA"/>
</dbReference>
<dbReference type="PROSITE" id="PS50850">
    <property type="entry name" value="MFS"/>
    <property type="match status" value="1"/>
</dbReference>
<comment type="caution">
    <text evidence="8">The sequence shown here is derived from an EMBL/GenBank/DDBJ whole genome shotgun (WGS) entry which is preliminary data.</text>
</comment>
<dbReference type="InterPro" id="IPR050495">
    <property type="entry name" value="ATG22/LtaA_families"/>
</dbReference>
<dbReference type="GO" id="GO:0012505">
    <property type="term" value="C:endomembrane system"/>
    <property type="evidence" value="ECO:0007669"/>
    <property type="project" value="UniProtKB-SubCell"/>
</dbReference>
<comment type="subcellular location">
    <subcellularLocation>
        <location evidence="1">Endomembrane system</location>
        <topology evidence="1">Multi-pass membrane protein</topology>
    </subcellularLocation>
</comment>
<feature type="transmembrane region" description="Helical" evidence="6">
    <location>
        <begin position="363"/>
        <end position="385"/>
    </location>
</feature>
<proteinExistence type="predicted"/>
<dbReference type="AlphaFoldDB" id="A0A1X0YEK4"/>
<protein>
    <recommendedName>
        <fullName evidence="7">Major facilitator superfamily (MFS) profile domain-containing protein</fullName>
    </recommendedName>
</protein>
<keyword evidence="3 6" id="KW-0812">Transmembrane</keyword>
<dbReference type="InterPro" id="IPR020846">
    <property type="entry name" value="MFS_dom"/>
</dbReference>
<dbReference type="Proteomes" id="UP000193136">
    <property type="component" value="Unassembled WGS sequence"/>
</dbReference>
<evidence type="ECO:0000259" key="7">
    <source>
        <dbReference type="PROSITE" id="PS50850"/>
    </source>
</evidence>
<evidence type="ECO:0000256" key="6">
    <source>
        <dbReference type="SAM" id="Phobius"/>
    </source>
</evidence>
<feature type="transmembrane region" description="Helical" evidence="6">
    <location>
        <begin position="329"/>
        <end position="351"/>
    </location>
</feature>
<keyword evidence="9" id="KW-1185">Reference proteome</keyword>
<evidence type="ECO:0000256" key="4">
    <source>
        <dbReference type="ARBA" id="ARBA00022989"/>
    </source>
</evidence>
<dbReference type="Gene3D" id="1.20.1250.20">
    <property type="entry name" value="MFS general substrate transporter like domains"/>
    <property type="match status" value="1"/>
</dbReference>
<evidence type="ECO:0000313" key="8">
    <source>
        <dbReference type="EMBL" id="ORJ63414.1"/>
    </source>
</evidence>
<dbReference type="STRING" id="1969733.B5V00_00685"/>
<keyword evidence="4 6" id="KW-1133">Transmembrane helix</keyword>
<keyword evidence="5 6" id="KW-0472">Membrane</keyword>
<feature type="transmembrane region" description="Helical" evidence="6">
    <location>
        <begin position="391"/>
        <end position="410"/>
    </location>
</feature>
<dbReference type="SUPFAM" id="SSF103473">
    <property type="entry name" value="MFS general substrate transporter"/>
    <property type="match status" value="1"/>
</dbReference>
<dbReference type="InterPro" id="IPR036259">
    <property type="entry name" value="MFS_trans_sf"/>
</dbReference>
<dbReference type="Pfam" id="PF11700">
    <property type="entry name" value="ATG22"/>
    <property type="match status" value="1"/>
</dbReference>
<feature type="transmembrane region" description="Helical" evidence="6">
    <location>
        <begin position="91"/>
        <end position="109"/>
    </location>
</feature>
<dbReference type="RefSeq" id="WP_085008477.1">
    <property type="nucleotide sequence ID" value="NZ_NAAD01000001.1"/>
</dbReference>
<evidence type="ECO:0000313" key="9">
    <source>
        <dbReference type="Proteomes" id="UP000193136"/>
    </source>
</evidence>
<dbReference type="InterPro" id="IPR024671">
    <property type="entry name" value="Atg22-like"/>
</dbReference>
<feature type="transmembrane region" description="Helical" evidence="6">
    <location>
        <begin position="239"/>
        <end position="264"/>
    </location>
</feature>